<organism evidence="1 2">
    <name type="scientific">Clonostachys chloroleuca</name>
    <dbReference type="NCBI Taxonomy" id="1926264"/>
    <lineage>
        <taxon>Eukaryota</taxon>
        <taxon>Fungi</taxon>
        <taxon>Dikarya</taxon>
        <taxon>Ascomycota</taxon>
        <taxon>Pezizomycotina</taxon>
        <taxon>Sordariomycetes</taxon>
        <taxon>Hypocreomycetidae</taxon>
        <taxon>Hypocreales</taxon>
        <taxon>Bionectriaceae</taxon>
        <taxon>Clonostachys</taxon>
    </lineage>
</organism>
<accession>A0AA35PVH1</accession>
<gene>
    <name evidence="1" type="ORF">CCHLO57077_00015780</name>
</gene>
<evidence type="ECO:0000313" key="1">
    <source>
        <dbReference type="EMBL" id="CAI6067777.1"/>
    </source>
</evidence>
<reference evidence="1" key="1">
    <citation type="submission" date="2023-01" db="EMBL/GenBank/DDBJ databases">
        <authorList>
            <person name="Piombo E."/>
        </authorList>
    </citation>
    <scope>NUCLEOTIDE SEQUENCE</scope>
</reference>
<proteinExistence type="predicted"/>
<evidence type="ECO:0000313" key="2">
    <source>
        <dbReference type="Proteomes" id="UP001160390"/>
    </source>
</evidence>
<dbReference type="Proteomes" id="UP001160390">
    <property type="component" value="Unassembled WGS sequence"/>
</dbReference>
<keyword evidence="2" id="KW-1185">Reference proteome</keyword>
<dbReference type="EMBL" id="CABFNP030000627">
    <property type="protein sequence ID" value="CAI6067777.1"/>
    <property type="molecule type" value="Genomic_DNA"/>
</dbReference>
<protein>
    <submittedName>
        <fullName evidence="1">Uncharacterized protein</fullName>
    </submittedName>
</protein>
<comment type="caution">
    <text evidence="1">The sequence shown here is derived from an EMBL/GenBank/DDBJ whole genome shotgun (WGS) entry which is preliminary data.</text>
</comment>
<sequence>MPVFPTISAERQTCLLGTASTGGDLGSALSVESPCHERVIGNGPLALAAPAELSQPQPALNVFQHRLQSQLLASAISPPHADPDLSWFLAQDSWNIESTFIPSPADSTFIFRGSRKAMRNWLKDWAKRGHNIFIHKNLYQSELPSCLEDAYTALTAYLAKTEETEDMVLRIIENRAASLHQQQSLMLEGFERLDLMSHLSRTQALLIYTLIRLVDGSPRQRALGEASFSTLDQWCQEMRDAALTEAPRLYETLGQLRSSDVGAGSGRAEFAVWQAWILSESLRRTWMLVSGTFYVYHDKTNGWPGCSGFLMFTTRQGLWEAPNAWRWVQQVREQNPLFQQSVNLPGLMEDTSPAEIDSFTNQLLSILLSPEDMTRWATRTAQIEG</sequence>
<dbReference type="AlphaFoldDB" id="A0AA35PVH1"/>
<name>A0AA35PVH1_9HYPO</name>